<proteinExistence type="predicted"/>
<dbReference type="RefSeq" id="WP_319225779.1">
    <property type="nucleotide sequence ID" value="NZ_JARUMK010000001.1"/>
</dbReference>
<comment type="caution">
    <text evidence="1">The sequence shown here is derived from an EMBL/GenBank/DDBJ whole genome shotgun (WGS) entry which is preliminary data.</text>
</comment>
<gene>
    <name evidence="1" type="ORF">QBA37_25395</name>
</gene>
<keyword evidence="2" id="KW-1185">Reference proteome</keyword>
<accession>A0ABU8A955</accession>
<name>A0ABU8A955_9ACTN</name>
<evidence type="ECO:0000313" key="1">
    <source>
        <dbReference type="EMBL" id="MEH0562549.1"/>
    </source>
</evidence>
<evidence type="ECO:0000313" key="2">
    <source>
        <dbReference type="Proteomes" id="UP001382181"/>
    </source>
</evidence>
<protein>
    <submittedName>
        <fullName evidence="1">Uncharacterized protein</fullName>
    </submittedName>
</protein>
<organism evidence="1 2">
    <name type="scientific">Streptomyces silvae</name>
    <dbReference type="NCBI Taxonomy" id="2803812"/>
    <lineage>
        <taxon>Bacteria</taxon>
        <taxon>Bacillati</taxon>
        <taxon>Actinomycetota</taxon>
        <taxon>Actinomycetes</taxon>
        <taxon>Kitasatosporales</taxon>
        <taxon>Streptomycetaceae</taxon>
        <taxon>Streptomyces</taxon>
    </lineage>
</organism>
<sequence>MPRSSSGWSRRSTAVAARYAAAALIAAWPGADPAQEAVDQV</sequence>
<reference evidence="1 2" key="1">
    <citation type="submission" date="2023-04" db="EMBL/GenBank/DDBJ databases">
        <title>Genomic diversity of scab-causing Streptomyces spp. in the province of Quebec, Canada.</title>
        <authorList>
            <person name="Biessy A."/>
            <person name="Cadieux M."/>
            <person name="Ciotola M."/>
            <person name="Filion M."/>
        </authorList>
    </citation>
    <scope>NUCLEOTIDE SEQUENCE [LARGE SCALE GENOMIC DNA]</scope>
    <source>
        <strain evidence="1 2">B21-103</strain>
    </source>
</reference>
<dbReference type="EMBL" id="JARUMK010000001">
    <property type="protein sequence ID" value="MEH0562549.1"/>
    <property type="molecule type" value="Genomic_DNA"/>
</dbReference>
<dbReference type="Proteomes" id="UP001382181">
    <property type="component" value="Unassembled WGS sequence"/>
</dbReference>